<evidence type="ECO:0000313" key="2">
    <source>
        <dbReference type="Proteomes" id="UP000525078"/>
    </source>
</evidence>
<dbReference type="SUPFAM" id="SSF51717">
    <property type="entry name" value="Dihydropteroate synthetase-like"/>
    <property type="match status" value="1"/>
</dbReference>
<protein>
    <submittedName>
        <fullName evidence="1">Uncharacterized protein</fullName>
    </submittedName>
</protein>
<reference evidence="1 2" key="1">
    <citation type="journal article" date="2020" name="bioRxiv">
        <title>Sequence and annotation of 42 cannabis genomes reveals extensive copy number variation in cannabinoid synthesis and pathogen resistance genes.</title>
        <authorList>
            <person name="Mckernan K.J."/>
            <person name="Helbert Y."/>
            <person name="Kane L.T."/>
            <person name="Ebling H."/>
            <person name="Zhang L."/>
            <person name="Liu B."/>
            <person name="Eaton Z."/>
            <person name="Mclaughlin S."/>
            <person name="Kingan S."/>
            <person name="Baybayan P."/>
            <person name="Concepcion G."/>
            <person name="Jordan M."/>
            <person name="Riva A."/>
            <person name="Barbazuk W."/>
            <person name="Harkins T."/>
        </authorList>
    </citation>
    <scope>NUCLEOTIDE SEQUENCE [LARGE SCALE GENOMIC DNA]</scope>
    <source>
        <strain evidence="2">cv. Jamaican Lion 4</strain>
        <tissue evidence="1">Leaf</tissue>
    </source>
</reference>
<gene>
    <name evidence="1" type="ORF">F8388_022824</name>
</gene>
<dbReference type="Proteomes" id="UP000525078">
    <property type="component" value="Unassembled WGS sequence"/>
</dbReference>
<sequence>MLMIFLKLGGNSLIGKECMKRVLPINNILWDCSQKTSIIEVALEAVGKGAHIVKDVSFGLDSNMFKVVADLKVASELYLRLRNDEVSGIPT</sequence>
<comment type="caution">
    <text evidence="1">The sequence shown here is derived from an EMBL/GenBank/DDBJ whole genome shotgun (WGS) entry which is preliminary data.</text>
</comment>
<dbReference type="EMBL" id="JAATIP010000136">
    <property type="protein sequence ID" value="KAF4368191.1"/>
    <property type="molecule type" value="Genomic_DNA"/>
</dbReference>
<evidence type="ECO:0000313" key="1">
    <source>
        <dbReference type="EMBL" id="KAF4368191.1"/>
    </source>
</evidence>
<dbReference type="InterPro" id="IPR011005">
    <property type="entry name" value="Dihydropteroate_synth-like_sf"/>
</dbReference>
<dbReference type="AlphaFoldDB" id="A0A7J6FBW3"/>
<name>A0A7J6FBW3_CANSA</name>
<organism evidence="1 2">
    <name type="scientific">Cannabis sativa</name>
    <name type="common">Hemp</name>
    <name type="synonym">Marijuana</name>
    <dbReference type="NCBI Taxonomy" id="3483"/>
    <lineage>
        <taxon>Eukaryota</taxon>
        <taxon>Viridiplantae</taxon>
        <taxon>Streptophyta</taxon>
        <taxon>Embryophyta</taxon>
        <taxon>Tracheophyta</taxon>
        <taxon>Spermatophyta</taxon>
        <taxon>Magnoliopsida</taxon>
        <taxon>eudicotyledons</taxon>
        <taxon>Gunneridae</taxon>
        <taxon>Pentapetalae</taxon>
        <taxon>rosids</taxon>
        <taxon>fabids</taxon>
        <taxon>Rosales</taxon>
        <taxon>Cannabaceae</taxon>
        <taxon>Cannabis</taxon>
    </lineage>
</organism>
<proteinExistence type="predicted"/>
<dbReference type="Gene3D" id="3.20.20.20">
    <property type="entry name" value="Dihydropteroate synthase-like"/>
    <property type="match status" value="1"/>
</dbReference>
<accession>A0A7J6FBW3</accession>